<keyword evidence="1" id="KW-0812">Transmembrane</keyword>
<organism evidence="2 3">
    <name type="scientific">Sporichthya brevicatena</name>
    <dbReference type="NCBI Taxonomy" id="171442"/>
    <lineage>
        <taxon>Bacteria</taxon>
        <taxon>Bacillati</taxon>
        <taxon>Actinomycetota</taxon>
        <taxon>Actinomycetes</taxon>
        <taxon>Sporichthyales</taxon>
        <taxon>Sporichthyaceae</taxon>
        <taxon>Sporichthya</taxon>
    </lineage>
</organism>
<evidence type="ECO:0000313" key="3">
    <source>
        <dbReference type="Proteomes" id="UP001500957"/>
    </source>
</evidence>
<feature type="transmembrane region" description="Helical" evidence="1">
    <location>
        <begin position="165"/>
        <end position="192"/>
    </location>
</feature>
<dbReference type="InterPro" id="IPR051790">
    <property type="entry name" value="Cytochrome_c-biogenesis_DsbD"/>
</dbReference>
<feature type="transmembrane region" description="Helical" evidence="1">
    <location>
        <begin position="57"/>
        <end position="79"/>
    </location>
</feature>
<evidence type="ECO:0000256" key="1">
    <source>
        <dbReference type="SAM" id="Phobius"/>
    </source>
</evidence>
<keyword evidence="1" id="KW-1133">Transmembrane helix</keyword>
<protein>
    <submittedName>
        <fullName evidence="2">Cytochrome c biogenesis CcdA family protein</fullName>
    </submittedName>
</protein>
<name>A0ABP3RTC0_9ACTN</name>
<feature type="transmembrane region" description="Helical" evidence="1">
    <location>
        <begin position="91"/>
        <end position="109"/>
    </location>
</feature>
<dbReference type="EMBL" id="BAAAHE010000010">
    <property type="protein sequence ID" value="GAA0613905.1"/>
    <property type="molecule type" value="Genomic_DNA"/>
</dbReference>
<dbReference type="Proteomes" id="UP001500957">
    <property type="component" value="Unassembled WGS sequence"/>
</dbReference>
<feature type="transmembrane region" description="Helical" evidence="1">
    <location>
        <begin position="6"/>
        <end position="36"/>
    </location>
</feature>
<proteinExistence type="predicted"/>
<evidence type="ECO:0000313" key="2">
    <source>
        <dbReference type="EMBL" id="GAA0613905.1"/>
    </source>
</evidence>
<accession>A0ABP3RTC0</accession>
<dbReference type="RefSeq" id="WP_344603162.1">
    <property type="nucleotide sequence ID" value="NZ_BAAAHE010000010.1"/>
</dbReference>
<feature type="transmembrane region" description="Helical" evidence="1">
    <location>
        <begin position="261"/>
        <end position="282"/>
    </location>
</feature>
<dbReference type="PANTHER" id="PTHR31272:SF4">
    <property type="entry name" value="CYTOCHROME C-TYPE BIOGENESIS PROTEIN HI_1454-RELATED"/>
    <property type="match status" value="1"/>
</dbReference>
<keyword evidence="1" id="KW-0472">Membrane</keyword>
<sequence length="293" mass="29895">MLDAPVGFAFSAGTVAAFNPCGFALLPAYLSVFLAGPGDAENADGARESGRPTLARAAVVAAVVASGFALVFGIAGLLISQTAVTVQRWTPWLSVGIGIALVPAGIAMMRGWTPKLRLPAVRGVRADGGIPAMFAFGVSYAVVSLSCTIPAFLVSVVGTFSDDDLAGGLVVFGAYTAGMASVLVVLTVVVALARQTLLARIRRVLPYVNLAAGTLAVLAGAYVAYYGWYEIRIERGADPPEGPITLVGDWSGSVTTWVSEAGNAAVLVGAGVALVAVVAVAVRSRRAVEGSRQ</sequence>
<dbReference type="PANTHER" id="PTHR31272">
    <property type="entry name" value="CYTOCHROME C-TYPE BIOGENESIS PROTEIN HI_1454-RELATED"/>
    <property type="match status" value="1"/>
</dbReference>
<comment type="caution">
    <text evidence="2">The sequence shown here is derived from an EMBL/GenBank/DDBJ whole genome shotgun (WGS) entry which is preliminary data.</text>
</comment>
<keyword evidence="3" id="KW-1185">Reference proteome</keyword>
<feature type="transmembrane region" description="Helical" evidence="1">
    <location>
        <begin position="204"/>
        <end position="225"/>
    </location>
</feature>
<reference evidence="3" key="1">
    <citation type="journal article" date="2019" name="Int. J. Syst. Evol. Microbiol.">
        <title>The Global Catalogue of Microorganisms (GCM) 10K type strain sequencing project: providing services to taxonomists for standard genome sequencing and annotation.</title>
        <authorList>
            <consortium name="The Broad Institute Genomics Platform"/>
            <consortium name="The Broad Institute Genome Sequencing Center for Infectious Disease"/>
            <person name="Wu L."/>
            <person name="Ma J."/>
        </authorList>
    </citation>
    <scope>NUCLEOTIDE SEQUENCE [LARGE SCALE GENOMIC DNA]</scope>
    <source>
        <strain evidence="3">JCM 10671</strain>
    </source>
</reference>
<gene>
    <name evidence="2" type="ORF">GCM10009547_14730</name>
</gene>
<feature type="transmembrane region" description="Helical" evidence="1">
    <location>
        <begin position="130"/>
        <end position="153"/>
    </location>
</feature>